<name>A0A556QGF9_9BACT</name>
<protein>
    <submittedName>
        <fullName evidence="3">DUF4339 domain-containing protein</fullName>
    </submittedName>
</protein>
<reference evidence="3 4" key="1">
    <citation type="submission" date="2019-07" db="EMBL/GenBank/DDBJ databases">
        <title>Description of 53C-WASEF.</title>
        <authorList>
            <person name="Pitt A."/>
            <person name="Hahn M.W."/>
        </authorList>
    </citation>
    <scope>NUCLEOTIDE SEQUENCE [LARGE SCALE GENOMIC DNA]</scope>
    <source>
        <strain evidence="3 4">53C-WASEF</strain>
    </source>
</reference>
<dbReference type="EMBL" id="VMBG01000003">
    <property type="protein sequence ID" value="TSJ75723.1"/>
    <property type="molecule type" value="Genomic_DNA"/>
</dbReference>
<keyword evidence="1" id="KW-1133">Transmembrane helix</keyword>
<dbReference type="Pfam" id="PF14237">
    <property type="entry name" value="GYF_2"/>
    <property type="match status" value="1"/>
</dbReference>
<sequence length="268" mass="29412">MVDLVLRLEVAMRHRQTTCTLRMPDQTWIAVNQEQKGPFSADELRAKMAAAEINGLTLYWQEGMSGWRELREWQEVFSSAPAQAAATTTPTFRASAAKSFSSRSDDVIIREEHIKHEAALRSVGTLYYIGGVLIVFACVAAFTGRVPEKNAHLGPVVQTIMAAFAVIAFVMGRMFRKLTPSVKVPGTVMAVIGLINFPIGTLINAYILYLIHSAKGKVVLSPEYKDIIAATPQIKYKTSIIVKICVVLLILMLLLAVVGTAISGYRKG</sequence>
<dbReference type="OrthoDB" id="197060at2"/>
<evidence type="ECO:0000313" key="3">
    <source>
        <dbReference type="EMBL" id="TSJ75723.1"/>
    </source>
</evidence>
<evidence type="ECO:0000256" key="1">
    <source>
        <dbReference type="SAM" id="Phobius"/>
    </source>
</evidence>
<proteinExistence type="predicted"/>
<organism evidence="3 4">
    <name type="scientific">Rariglobus hedericola</name>
    <dbReference type="NCBI Taxonomy" id="2597822"/>
    <lineage>
        <taxon>Bacteria</taxon>
        <taxon>Pseudomonadati</taxon>
        <taxon>Verrucomicrobiota</taxon>
        <taxon>Opitutia</taxon>
        <taxon>Opitutales</taxon>
        <taxon>Opitutaceae</taxon>
        <taxon>Rariglobus</taxon>
    </lineage>
</organism>
<gene>
    <name evidence="3" type="ORF">FPL22_15760</name>
</gene>
<evidence type="ECO:0000259" key="2">
    <source>
        <dbReference type="Pfam" id="PF14237"/>
    </source>
</evidence>
<feature type="transmembrane region" description="Helical" evidence="1">
    <location>
        <begin position="187"/>
        <end position="211"/>
    </location>
</feature>
<dbReference type="Proteomes" id="UP000315648">
    <property type="component" value="Unassembled WGS sequence"/>
</dbReference>
<feature type="transmembrane region" description="Helical" evidence="1">
    <location>
        <begin position="125"/>
        <end position="144"/>
    </location>
</feature>
<dbReference type="RefSeq" id="WP_144353996.1">
    <property type="nucleotide sequence ID" value="NZ_CBCRVV010000004.1"/>
</dbReference>
<keyword evidence="1" id="KW-0812">Transmembrane</keyword>
<accession>A0A556QGF9</accession>
<feature type="domain" description="GYF" evidence="2">
    <location>
        <begin position="28"/>
        <end position="75"/>
    </location>
</feature>
<keyword evidence="1" id="KW-0472">Membrane</keyword>
<comment type="caution">
    <text evidence="3">The sequence shown here is derived from an EMBL/GenBank/DDBJ whole genome shotgun (WGS) entry which is preliminary data.</text>
</comment>
<evidence type="ECO:0000313" key="4">
    <source>
        <dbReference type="Proteomes" id="UP000315648"/>
    </source>
</evidence>
<dbReference type="InterPro" id="IPR025640">
    <property type="entry name" value="GYF_2"/>
</dbReference>
<keyword evidence="4" id="KW-1185">Reference proteome</keyword>
<feature type="transmembrane region" description="Helical" evidence="1">
    <location>
        <begin position="156"/>
        <end position="175"/>
    </location>
</feature>
<feature type="transmembrane region" description="Helical" evidence="1">
    <location>
        <begin position="240"/>
        <end position="262"/>
    </location>
</feature>
<dbReference type="AlphaFoldDB" id="A0A556QGF9"/>